<keyword evidence="4" id="KW-0479">Metal-binding</keyword>
<evidence type="ECO:0000313" key="12">
    <source>
        <dbReference type="Proteomes" id="UP000266206"/>
    </source>
</evidence>
<dbReference type="SUPFAM" id="SSF52343">
    <property type="entry name" value="Ferredoxin reductase-like, C-terminal NADP-linked domain"/>
    <property type="match status" value="1"/>
</dbReference>
<dbReference type="Proteomes" id="UP000266206">
    <property type="component" value="Unassembled WGS sequence"/>
</dbReference>
<dbReference type="GO" id="GO:0016491">
    <property type="term" value="F:oxidoreductase activity"/>
    <property type="evidence" value="ECO:0007669"/>
    <property type="project" value="UniProtKB-KW"/>
</dbReference>
<dbReference type="Pfam" id="PF00175">
    <property type="entry name" value="NAD_binding_1"/>
    <property type="match status" value="1"/>
</dbReference>
<evidence type="ECO:0000256" key="8">
    <source>
        <dbReference type="ARBA" id="ARBA00023014"/>
    </source>
</evidence>
<evidence type="ECO:0000256" key="2">
    <source>
        <dbReference type="ARBA" id="ARBA00022630"/>
    </source>
</evidence>
<keyword evidence="6" id="KW-0560">Oxidoreductase</keyword>
<comment type="caution">
    <text evidence="11">The sequence shown here is derived from an EMBL/GenBank/DDBJ whole genome shotgun (WGS) entry which is preliminary data.</text>
</comment>
<dbReference type="PROSITE" id="PS51384">
    <property type="entry name" value="FAD_FR"/>
    <property type="match status" value="1"/>
</dbReference>
<dbReference type="PROSITE" id="PS51085">
    <property type="entry name" value="2FE2S_FER_2"/>
    <property type="match status" value="1"/>
</dbReference>
<keyword evidence="3" id="KW-0001">2Fe-2S</keyword>
<proteinExistence type="predicted"/>
<dbReference type="CDD" id="cd00207">
    <property type="entry name" value="fer2"/>
    <property type="match status" value="1"/>
</dbReference>
<dbReference type="InterPro" id="IPR006058">
    <property type="entry name" value="2Fe2S_fd_BS"/>
</dbReference>
<comment type="cofactor">
    <cofactor evidence="1">
        <name>FAD</name>
        <dbReference type="ChEBI" id="CHEBI:57692"/>
    </cofactor>
</comment>
<dbReference type="InterPro" id="IPR039261">
    <property type="entry name" value="FNR_nucleotide-bd"/>
</dbReference>
<dbReference type="GO" id="GO:0051537">
    <property type="term" value="F:2 iron, 2 sulfur cluster binding"/>
    <property type="evidence" value="ECO:0007669"/>
    <property type="project" value="UniProtKB-KW"/>
</dbReference>
<dbReference type="Pfam" id="PF00970">
    <property type="entry name" value="FAD_binding_6"/>
    <property type="match status" value="1"/>
</dbReference>
<dbReference type="InterPro" id="IPR017927">
    <property type="entry name" value="FAD-bd_FR_type"/>
</dbReference>
<feature type="domain" description="FAD-binding FR-type" evidence="10">
    <location>
        <begin position="15"/>
        <end position="123"/>
    </location>
</feature>
<dbReference type="InterPro" id="IPR017938">
    <property type="entry name" value="Riboflavin_synthase-like_b-brl"/>
</dbReference>
<name>A0A3A1YLB5_9BURK</name>
<dbReference type="Pfam" id="PF00111">
    <property type="entry name" value="Fer2"/>
    <property type="match status" value="1"/>
</dbReference>
<dbReference type="CDD" id="cd06214">
    <property type="entry name" value="PA_degradation_oxidoreductase_like"/>
    <property type="match status" value="1"/>
</dbReference>
<protein>
    <recommendedName>
        <fullName evidence="13">3-ketosteroid-9-alpha-hydroxylase</fullName>
    </recommendedName>
</protein>
<dbReference type="Gene3D" id="3.10.20.30">
    <property type="match status" value="1"/>
</dbReference>
<dbReference type="InterPro" id="IPR001433">
    <property type="entry name" value="OxRdtase_FAD/NAD-bd"/>
</dbReference>
<dbReference type="InterPro" id="IPR036010">
    <property type="entry name" value="2Fe-2S_ferredoxin-like_sf"/>
</dbReference>
<feature type="domain" description="2Fe-2S ferredoxin-type" evidence="9">
    <location>
        <begin position="260"/>
        <end position="348"/>
    </location>
</feature>
<dbReference type="PANTHER" id="PTHR47354">
    <property type="entry name" value="NADH OXIDOREDUCTASE HCR"/>
    <property type="match status" value="1"/>
</dbReference>
<evidence type="ECO:0000259" key="9">
    <source>
        <dbReference type="PROSITE" id="PS51085"/>
    </source>
</evidence>
<accession>A0A3A1YLB5</accession>
<evidence type="ECO:0000256" key="1">
    <source>
        <dbReference type="ARBA" id="ARBA00001974"/>
    </source>
</evidence>
<keyword evidence="8" id="KW-0411">Iron-sulfur</keyword>
<evidence type="ECO:0000313" key="11">
    <source>
        <dbReference type="EMBL" id="RIY38942.1"/>
    </source>
</evidence>
<dbReference type="GO" id="GO:0046872">
    <property type="term" value="F:metal ion binding"/>
    <property type="evidence" value="ECO:0007669"/>
    <property type="project" value="UniProtKB-KW"/>
</dbReference>
<dbReference type="AlphaFoldDB" id="A0A3A1YLB5"/>
<dbReference type="InterPro" id="IPR050415">
    <property type="entry name" value="MRET"/>
</dbReference>
<evidence type="ECO:0000259" key="10">
    <source>
        <dbReference type="PROSITE" id="PS51384"/>
    </source>
</evidence>
<evidence type="ECO:0000256" key="6">
    <source>
        <dbReference type="ARBA" id="ARBA00023002"/>
    </source>
</evidence>
<reference evidence="11 12" key="1">
    <citation type="submission" date="2017-08" db="EMBL/GenBank/DDBJ databases">
        <title>Pusillimonas indicus sp. nov., a member of the family Alcaligenaceae isolated from surface seawater.</title>
        <authorList>
            <person name="Li J."/>
        </authorList>
    </citation>
    <scope>NUCLEOTIDE SEQUENCE [LARGE SCALE GENOMIC DNA]</scope>
    <source>
        <strain evidence="11 12">L52-1-41</strain>
    </source>
</reference>
<dbReference type="EMBL" id="NQYH01000025">
    <property type="protein sequence ID" value="RIY38942.1"/>
    <property type="molecule type" value="Genomic_DNA"/>
</dbReference>
<gene>
    <name evidence="11" type="ORF">CJP73_15945</name>
</gene>
<evidence type="ECO:0000256" key="3">
    <source>
        <dbReference type="ARBA" id="ARBA00022714"/>
    </source>
</evidence>
<dbReference type="InterPro" id="IPR008333">
    <property type="entry name" value="Cbr1-like_FAD-bd_dom"/>
</dbReference>
<evidence type="ECO:0000256" key="5">
    <source>
        <dbReference type="ARBA" id="ARBA00022827"/>
    </source>
</evidence>
<evidence type="ECO:0000256" key="4">
    <source>
        <dbReference type="ARBA" id="ARBA00022723"/>
    </source>
</evidence>
<dbReference type="PANTHER" id="PTHR47354:SF8">
    <property type="entry name" value="1,2-PHENYLACETYL-COA EPOXIDASE, SUBUNIT E"/>
    <property type="match status" value="1"/>
</dbReference>
<dbReference type="Gene3D" id="3.40.50.80">
    <property type="entry name" value="Nucleotide-binding domain of ferredoxin-NADP reductase (FNR) module"/>
    <property type="match status" value="1"/>
</dbReference>
<dbReference type="PROSITE" id="PS00197">
    <property type="entry name" value="2FE2S_FER_1"/>
    <property type="match status" value="1"/>
</dbReference>
<dbReference type="PRINTS" id="PR00410">
    <property type="entry name" value="PHEHYDRXLASE"/>
</dbReference>
<evidence type="ECO:0008006" key="13">
    <source>
        <dbReference type="Google" id="ProtNLM"/>
    </source>
</evidence>
<dbReference type="InterPro" id="IPR012675">
    <property type="entry name" value="Beta-grasp_dom_sf"/>
</dbReference>
<sequence>MRLRAITPFSCSQVAKMIEAHTLNVVRITPQGTDAVLLSLKPNAAEIGTFGFQPGQYLTLEGGPQDTPQWRCYSITNGSRNDGGIDVLVRRVPGGLVSNWVCDTLRAGDSIRAMPPAGRFLLREPQQLVQLFAGGSGIAPIVSLARQALERSQVRVTLFYANRNRATVMLLDALNELLAHYANRFNVQYWFDEETGLPDAETFRPMLAAHGDAYICGPEPFMQAIVAAAKGFGVPETRIHLESFAANDEQGDSTDSDKQATLEVTIAGATHEVIVTGNETLLAAMLKAGLPVPYACRVGECASCMCRLVEGNVERLENEVLDEDDEDDGWILACRSRARTEKIVIRFP</sequence>
<dbReference type="Gene3D" id="2.40.30.10">
    <property type="entry name" value="Translation factors"/>
    <property type="match status" value="1"/>
</dbReference>
<evidence type="ECO:0000256" key="7">
    <source>
        <dbReference type="ARBA" id="ARBA00023004"/>
    </source>
</evidence>
<dbReference type="InterPro" id="IPR001041">
    <property type="entry name" value="2Fe-2S_ferredoxin-type"/>
</dbReference>
<dbReference type="SUPFAM" id="SSF54292">
    <property type="entry name" value="2Fe-2S ferredoxin-like"/>
    <property type="match status" value="1"/>
</dbReference>
<keyword evidence="2" id="KW-0285">Flavoprotein</keyword>
<organism evidence="11 12">
    <name type="scientific">Neopusillimonas maritima</name>
    <dbReference type="NCBI Taxonomy" id="2026239"/>
    <lineage>
        <taxon>Bacteria</taxon>
        <taxon>Pseudomonadati</taxon>
        <taxon>Pseudomonadota</taxon>
        <taxon>Betaproteobacteria</taxon>
        <taxon>Burkholderiales</taxon>
        <taxon>Alcaligenaceae</taxon>
        <taxon>Neopusillimonas</taxon>
    </lineage>
</organism>
<keyword evidence="7" id="KW-0408">Iron</keyword>
<keyword evidence="5" id="KW-0274">FAD</keyword>
<dbReference type="GO" id="GO:0050660">
    <property type="term" value="F:flavin adenine dinucleotide binding"/>
    <property type="evidence" value="ECO:0007669"/>
    <property type="project" value="TreeGrafter"/>
</dbReference>
<dbReference type="SUPFAM" id="SSF63380">
    <property type="entry name" value="Riboflavin synthase domain-like"/>
    <property type="match status" value="1"/>
</dbReference>